<accession>A0A931LUL5</accession>
<evidence type="ECO:0000256" key="1">
    <source>
        <dbReference type="ARBA" id="ARBA00005209"/>
    </source>
</evidence>
<dbReference type="GO" id="GO:0051539">
    <property type="term" value="F:4 iron, 4 sulfur cluster binding"/>
    <property type="evidence" value="ECO:0007669"/>
    <property type="project" value="UniProtKB-KW"/>
</dbReference>
<evidence type="ECO:0000256" key="11">
    <source>
        <dbReference type="PIRSR" id="PIRSR000485-3"/>
    </source>
</evidence>
<organism evidence="13 14">
    <name type="scientific">Fimbriimonas ginsengisoli</name>
    <dbReference type="NCBI Taxonomy" id="1005039"/>
    <lineage>
        <taxon>Bacteria</taxon>
        <taxon>Bacillati</taxon>
        <taxon>Armatimonadota</taxon>
        <taxon>Fimbriimonadia</taxon>
        <taxon>Fimbriimonadales</taxon>
        <taxon>Fimbriimonadaceae</taxon>
        <taxon>Fimbriimonas</taxon>
    </lineage>
</organism>
<evidence type="ECO:0000256" key="2">
    <source>
        <dbReference type="ARBA" id="ARBA00010138"/>
    </source>
</evidence>
<name>A0A931LUL5_FIMGI</name>
<dbReference type="PROSITE" id="PS51278">
    <property type="entry name" value="GATASE_TYPE_2"/>
    <property type="match status" value="1"/>
</dbReference>
<dbReference type="Gene3D" id="3.40.50.2020">
    <property type="match status" value="1"/>
</dbReference>
<dbReference type="GO" id="GO:0009113">
    <property type="term" value="P:purine nucleobase biosynthetic process"/>
    <property type="evidence" value="ECO:0007669"/>
    <property type="project" value="UniProtKB-UniRule"/>
</dbReference>
<evidence type="ECO:0000256" key="8">
    <source>
        <dbReference type="PIRNR" id="PIRNR000485"/>
    </source>
</evidence>
<sequence length="492" mass="53525">MPFRDEEDRPKEECGILGVYAPEQDAARVAFFGLFALQHRGQESTGIAVSDGSCVRMHKDMGLVANVFNEQILNTLPGHLAVGHNRYSTMGASVLRNAQPVYCQSLVGEIAVAHNGNLINARELRGELQDEGEQLDTTSDSELIARILVRHLQDGPEAAVREVMRRAKGAYSCTVLTPKAVIGFRDPLGIRPLTVGRMGETGYFMASESCAFGPVGATPDHELKPGEMAIIDASGLRLVQGAEAPRRAMCLFEFIYFARPDSRMYGELLYAVRERMGQQLAREHPADADIVVPVPDSGIPAALGFSEVSGLPYREGMIKSRYIHRTFISPDQRLRELGVKMKLTPLEEHIRGQRLVLVDDSIVRGTTTKKIVGLLFEAGAKEVHVRITAPPIRFPCFYGIDMASKGELAAAVMSLDELSNHVGATSLGFLSIEGAVAAAGQSKNDFCLACFNGDYPLAIPPDMSKHAFDEPPGMGQMAAVTHGQPRLLEPVE</sequence>
<keyword evidence="7 11" id="KW-0411">Iron-sulfur</keyword>
<dbReference type="GO" id="GO:0006189">
    <property type="term" value="P:'de novo' IMP biosynthetic process"/>
    <property type="evidence" value="ECO:0007669"/>
    <property type="project" value="UniProtKB-UniRule"/>
</dbReference>
<comment type="similarity">
    <text evidence="2 7 8">In the C-terminal section; belongs to the purine/pyrimidine phosphoribosyltransferase family.</text>
</comment>
<dbReference type="GO" id="GO:0004044">
    <property type="term" value="F:amidophosphoribosyltransferase activity"/>
    <property type="evidence" value="ECO:0007669"/>
    <property type="project" value="UniProtKB-UniRule"/>
</dbReference>
<dbReference type="PIRSF" id="PIRSF000485">
    <property type="entry name" value="Amd_phspho_trans"/>
    <property type="match status" value="1"/>
</dbReference>
<gene>
    <name evidence="7 13" type="primary">purF</name>
    <name evidence="13" type="ORF">HYR64_05145</name>
</gene>
<dbReference type="GO" id="GO:0000287">
    <property type="term" value="F:magnesium ion binding"/>
    <property type="evidence" value="ECO:0007669"/>
    <property type="project" value="UniProtKB-UniRule"/>
</dbReference>
<evidence type="ECO:0000256" key="3">
    <source>
        <dbReference type="ARBA" id="ARBA00022676"/>
    </source>
</evidence>
<dbReference type="CDD" id="cd00715">
    <property type="entry name" value="GPATase_N"/>
    <property type="match status" value="1"/>
</dbReference>
<evidence type="ECO:0000256" key="6">
    <source>
        <dbReference type="ARBA" id="ARBA00022962"/>
    </source>
</evidence>
<evidence type="ECO:0000256" key="10">
    <source>
        <dbReference type="PIRSR" id="PIRSR000485-2"/>
    </source>
</evidence>
<dbReference type="Proteomes" id="UP000727962">
    <property type="component" value="Unassembled WGS sequence"/>
</dbReference>
<dbReference type="SUPFAM" id="SSF53271">
    <property type="entry name" value="PRTase-like"/>
    <property type="match status" value="1"/>
</dbReference>
<dbReference type="NCBIfam" id="TIGR01134">
    <property type="entry name" value="purF"/>
    <property type="match status" value="1"/>
</dbReference>
<keyword evidence="6 7" id="KW-0315">Glutamine amidotransferase</keyword>
<dbReference type="Pfam" id="PF13522">
    <property type="entry name" value="GATase_6"/>
    <property type="match status" value="1"/>
</dbReference>
<keyword evidence="7 10" id="KW-0460">Magnesium</keyword>
<dbReference type="InterPro" id="IPR029055">
    <property type="entry name" value="Ntn_hydrolases_N"/>
</dbReference>
<dbReference type="InterPro" id="IPR035584">
    <property type="entry name" value="PurF_N"/>
</dbReference>
<feature type="binding site" evidence="7 10">
    <location>
        <position position="297"/>
    </location>
    <ligand>
        <name>Mg(2+)</name>
        <dbReference type="ChEBI" id="CHEBI:18420"/>
    </ligand>
</feature>
<dbReference type="Gene3D" id="3.60.20.10">
    <property type="entry name" value="Glutamine Phosphoribosylpyrophosphate, subunit 1, domain 1"/>
    <property type="match status" value="1"/>
</dbReference>
<proteinExistence type="inferred from homology"/>
<evidence type="ECO:0000256" key="9">
    <source>
        <dbReference type="PIRSR" id="PIRSR000485-1"/>
    </source>
</evidence>
<evidence type="ECO:0000259" key="12">
    <source>
        <dbReference type="PROSITE" id="PS51278"/>
    </source>
</evidence>
<dbReference type="Pfam" id="PF00156">
    <property type="entry name" value="Pribosyltran"/>
    <property type="match status" value="1"/>
</dbReference>
<comment type="cofactor">
    <cofactor evidence="7 10">
        <name>Mg(2+)</name>
        <dbReference type="ChEBI" id="CHEBI:18420"/>
    </cofactor>
    <text evidence="7 10">Binds 1 Mg(2+) ion per subunit.</text>
</comment>
<dbReference type="EMBL" id="JACOSL010000031">
    <property type="protein sequence ID" value="MBI1756474.1"/>
    <property type="molecule type" value="Genomic_DNA"/>
</dbReference>
<evidence type="ECO:0000256" key="7">
    <source>
        <dbReference type="HAMAP-Rule" id="MF_01931"/>
    </source>
</evidence>
<feature type="binding site" evidence="7 11">
    <location>
        <position position="447"/>
    </location>
    <ligand>
        <name>[4Fe-4S] cluster</name>
        <dbReference type="ChEBI" id="CHEBI:49883"/>
    </ligand>
</feature>
<dbReference type="CDD" id="cd06223">
    <property type="entry name" value="PRTases_typeI"/>
    <property type="match status" value="1"/>
</dbReference>
<keyword evidence="3 7" id="KW-0328">Glycosyltransferase</keyword>
<comment type="function">
    <text evidence="7">Catalyzes the formation of phosphoribosylamine from phosphoribosylpyrophosphate (PRPP) and glutamine.</text>
</comment>
<feature type="binding site" evidence="7 11">
    <location>
        <position position="450"/>
    </location>
    <ligand>
        <name>[4Fe-4S] cluster</name>
        <dbReference type="ChEBI" id="CHEBI:49883"/>
    </ligand>
</feature>
<protein>
    <recommendedName>
        <fullName evidence="7">Amidophosphoribosyltransferase</fullName>
        <shortName evidence="7">ATase</shortName>
        <ecNumber evidence="7">2.4.2.14</ecNumber>
    </recommendedName>
    <alternativeName>
        <fullName evidence="7">Glutamine phosphoribosylpyrophosphate amidotransferase</fullName>
        <shortName evidence="7">GPATase</shortName>
    </alternativeName>
</protein>
<evidence type="ECO:0000313" key="13">
    <source>
        <dbReference type="EMBL" id="MBI1756474.1"/>
    </source>
</evidence>
<feature type="active site" description="Nucleophile" evidence="7 9">
    <location>
        <position position="14"/>
    </location>
</feature>
<dbReference type="InterPro" id="IPR000836">
    <property type="entry name" value="PRTase_dom"/>
</dbReference>
<dbReference type="PANTHER" id="PTHR11907">
    <property type="entry name" value="AMIDOPHOSPHORIBOSYLTRANSFERASE"/>
    <property type="match status" value="1"/>
</dbReference>
<dbReference type="HAMAP" id="MF_01931">
    <property type="entry name" value="PurF"/>
    <property type="match status" value="1"/>
</dbReference>
<feature type="binding site" evidence="7 10">
    <location>
        <position position="359"/>
    </location>
    <ligand>
        <name>Mg(2+)</name>
        <dbReference type="ChEBI" id="CHEBI:18420"/>
    </ligand>
</feature>
<evidence type="ECO:0000313" key="14">
    <source>
        <dbReference type="Proteomes" id="UP000727962"/>
    </source>
</evidence>
<reference evidence="13" key="1">
    <citation type="submission" date="2020-07" db="EMBL/GenBank/DDBJ databases">
        <title>Huge and variable diversity of episymbiotic CPR bacteria and DPANN archaea in groundwater ecosystems.</title>
        <authorList>
            <person name="He C.Y."/>
            <person name="Keren R."/>
            <person name="Whittaker M."/>
            <person name="Farag I.F."/>
            <person name="Doudna J."/>
            <person name="Cate J.H.D."/>
            <person name="Banfield J.F."/>
        </authorList>
    </citation>
    <scope>NUCLEOTIDE SEQUENCE</scope>
    <source>
        <strain evidence="13">NC_groundwater_17_Pr7_B-0.1um_64_12</strain>
    </source>
</reference>
<evidence type="ECO:0000256" key="4">
    <source>
        <dbReference type="ARBA" id="ARBA00022679"/>
    </source>
</evidence>
<feature type="binding site" evidence="7 11">
    <location>
        <position position="250"/>
    </location>
    <ligand>
        <name>[4Fe-4S] cluster</name>
        <dbReference type="ChEBI" id="CHEBI:49883"/>
    </ligand>
</feature>
<keyword evidence="7 10" id="KW-0479">Metal-binding</keyword>
<evidence type="ECO:0000256" key="5">
    <source>
        <dbReference type="ARBA" id="ARBA00022755"/>
    </source>
</evidence>
<comment type="catalytic activity">
    <reaction evidence="7 8">
        <text>5-phospho-beta-D-ribosylamine + L-glutamate + diphosphate = 5-phospho-alpha-D-ribose 1-diphosphate + L-glutamine + H2O</text>
        <dbReference type="Rhea" id="RHEA:14905"/>
        <dbReference type="ChEBI" id="CHEBI:15377"/>
        <dbReference type="ChEBI" id="CHEBI:29985"/>
        <dbReference type="ChEBI" id="CHEBI:33019"/>
        <dbReference type="ChEBI" id="CHEBI:58017"/>
        <dbReference type="ChEBI" id="CHEBI:58359"/>
        <dbReference type="ChEBI" id="CHEBI:58681"/>
        <dbReference type="EC" id="2.4.2.14"/>
    </reaction>
</comment>
<feature type="binding site" evidence="7 11">
    <location>
        <position position="396"/>
    </location>
    <ligand>
        <name>[4Fe-4S] cluster</name>
        <dbReference type="ChEBI" id="CHEBI:49883"/>
    </ligand>
</feature>
<keyword evidence="5 7" id="KW-0658">Purine biosynthesis</keyword>
<keyword evidence="7" id="KW-0004">4Fe-4S</keyword>
<feature type="domain" description="Glutamine amidotransferase type-2" evidence="12">
    <location>
        <begin position="14"/>
        <end position="234"/>
    </location>
</feature>
<dbReference type="InterPro" id="IPR029057">
    <property type="entry name" value="PRTase-like"/>
</dbReference>
<keyword evidence="4 7" id="KW-0808">Transferase</keyword>
<dbReference type="SUPFAM" id="SSF56235">
    <property type="entry name" value="N-terminal nucleophile aminohydrolases (Ntn hydrolases)"/>
    <property type="match status" value="1"/>
</dbReference>
<dbReference type="InterPro" id="IPR005854">
    <property type="entry name" value="PurF"/>
</dbReference>
<dbReference type="EC" id="2.4.2.14" evidence="7"/>
<comment type="cofactor">
    <cofactor evidence="7 11">
        <name>[4Fe-4S] cluster</name>
        <dbReference type="ChEBI" id="CHEBI:49883"/>
    </cofactor>
    <text evidence="7 11">Binds 1 [4Fe-4S] cluster per subunit.</text>
</comment>
<dbReference type="AlphaFoldDB" id="A0A931LUL5"/>
<comment type="caution">
    <text evidence="13">The sequence shown here is derived from an EMBL/GenBank/DDBJ whole genome shotgun (WGS) entry which is preliminary data.</text>
</comment>
<comment type="pathway">
    <text evidence="1 7 8">Purine metabolism; IMP biosynthesis via de novo pathway; N(1)-(5-phospho-D-ribosyl)glycinamide from 5-phospho-alpha-D-ribose 1-diphosphate: step 1/2.</text>
</comment>
<dbReference type="InterPro" id="IPR017932">
    <property type="entry name" value="GATase_2_dom"/>
</dbReference>
<feature type="binding site" evidence="7 10">
    <location>
        <position position="360"/>
    </location>
    <ligand>
        <name>Mg(2+)</name>
        <dbReference type="ChEBI" id="CHEBI:18420"/>
    </ligand>
</feature>
<keyword evidence="7 11" id="KW-0408">Iron</keyword>